<protein>
    <recommendedName>
        <fullName evidence="3">Methyl-accepting chemotaxis protein</fullName>
    </recommendedName>
</protein>
<dbReference type="EMBL" id="CYGY02000075">
    <property type="protein sequence ID" value="SIT50193.1"/>
    <property type="molecule type" value="Genomic_DNA"/>
</dbReference>
<sequence length="42" mass="4268">MTQQNAALVQQAAAAAKSLEAQAIVLREAVAVFRVEAAAGVT</sequence>
<organism evidence="1 2">
    <name type="scientific">Paraburkholderia piptadeniae</name>
    <dbReference type="NCBI Taxonomy" id="1701573"/>
    <lineage>
        <taxon>Bacteria</taxon>
        <taxon>Pseudomonadati</taxon>
        <taxon>Pseudomonadota</taxon>
        <taxon>Betaproteobacteria</taxon>
        <taxon>Burkholderiales</taxon>
        <taxon>Burkholderiaceae</taxon>
        <taxon>Paraburkholderia</taxon>
    </lineage>
</organism>
<dbReference type="AlphaFoldDB" id="A0A1N7SS00"/>
<gene>
    <name evidence="1" type="ORF">BN2476_750136</name>
</gene>
<evidence type="ECO:0008006" key="3">
    <source>
        <dbReference type="Google" id="ProtNLM"/>
    </source>
</evidence>
<accession>A0A1N7SS00</accession>
<keyword evidence="2" id="KW-1185">Reference proteome</keyword>
<proteinExistence type="predicted"/>
<comment type="caution">
    <text evidence="1">The sequence shown here is derived from an EMBL/GenBank/DDBJ whole genome shotgun (WGS) entry which is preliminary data.</text>
</comment>
<dbReference type="Proteomes" id="UP000195569">
    <property type="component" value="Unassembled WGS sequence"/>
</dbReference>
<evidence type="ECO:0000313" key="2">
    <source>
        <dbReference type="Proteomes" id="UP000195569"/>
    </source>
</evidence>
<name>A0A1N7SS00_9BURK</name>
<reference evidence="1" key="1">
    <citation type="submission" date="2016-12" db="EMBL/GenBank/DDBJ databases">
        <authorList>
            <person name="Moulin L."/>
        </authorList>
    </citation>
    <scope>NUCLEOTIDE SEQUENCE [LARGE SCALE GENOMIC DNA]</scope>
    <source>
        <strain evidence="1">STM 7183</strain>
    </source>
</reference>
<evidence type="ECO:0000313" key="1">
    <source>
        <dbReference type="EMBL" id="SIT50193.1"/>
    </source>
</evidence>